<dbReference type="EMBL" id="FN653019">
    <property type="protein sequence ID" value="CBY22891.1"/>
    <property type="molecule type" value="Genomic_DNA"/>
</dbReference>
<protein>
    <submittedName>
        <fullName evidence="1">Uncharacterized protein</fullName>
    </submittedName>
</protein>
<organism evidence="1">
    <name type="scientific">Oikopleura dioica</name>
    <name type="common">Tunicate</name>
    <dbReference type="NCBI Taxonomy" id="34765"/>
    <lineage>
        <taxon>Eukaryota</taxon>
        <taxon>Metazoa</taxon>
        <taxon>Chordata</taxon>
        <taxon>Tunicata</taxon>
        <taxon>Appendicularia</taxon>
        <taxon>Copelata</taxon>
        <taxon>Oikopleuridae</taxon>
        <taxon>Oikopleura</taxon>
    </lineage>
</organism>
<reference evidence="1" key="1">
    <citation type="journal article" date="2010" name="Science">
        <title>Plasticity of animal genome architecture unmasked by rapid evolution of a pelagic tunicate.</title>
        <authorList>
            <person name="Denoeud F."/>
            <person name="Henriet S."/>
            <person name="Mungpakdee S."/>
            <person name="Aury J.M."/>
            <person name="Da Silva C."/>
            <person name="Brinkmann H."/>
            <person name="Mikhaleva J."/>
            <person name="Olsen L.C."/>
            <person name="Jubin C."/>
            <person name="Canestro C."/>
            <person name="Bouquet J.M."/>
            <person name="Danks G."/>
            <person name="Poulain J."/>
            <person name="Campsteijn C."/>
            <person name="Adamski M."/>
            <person name="Cross I."/>
            <person name="Yadetie F."/>
            <person name="Muffato M."/>
            <person name="Louis A."/>
            <person name="Butcher S."/>
            <person name="Tsagkogeorga G."/>
            <person name="Konrad A."/>
            <person name="Singh S."/>
            <person name="Jensen M.F."/>
            <person name="Cong E.H."/>
            <person name="Eikeseth-Otteraa H."/>
            <person name="Noel B."/>
            <person name="Anthouard V."/>
            <person name="Porcel B.M."/>
            <person name="Kachouri-Lafond R."/>
            <person name="Nishino A."/>
            <person name="Ugolini M."/>
            <person name="Chourrout P."/>
            <person name="Nishida H."/>
            <person name="Aasland R."/>
            <person name="Huzurbazar S."/>
            <person name="Westhof E."/>
            <person name="Delsuc F."/>
            <person name="Lehrach H."/>
            <person name="Reinhardt R."/>
            <person name="Weissenbach J."/>
            <person name="Roy S.W."/>
            <person name="Artiguenave F."/>
            <person name="Postlethwait J.H."/>
            <person name="Manak J.R."/>
            <person name="Thompson E.M."/>
            <person name="Jaillon O."/>
            <person name="Du Pasquier L."/>
            <person name="Boudinot P."/>
            <person name="Liberles D.A."/>
            <person name="Volff J.N."/>
            <person name="Philippe H."/>
            <person name="Lenhard B."/>
            <person name="Roest Crollius H."/>
            <person name="Wincker P."/>
            <person name="Chourrout D."/>
        </authorList>
    </citation>
    <scope>NUCLEOTIDE SEQUENCE [LARGE SCALE GENOMIC DNA]</scope>
</reference>
<keyword evidence="2" id="KW-1185">Reference proteome</keyword>
<sequence>MADIDNSDLLSVCTEVIDKNYDSGAKNLELAIQEFIKGTEKDIKKRNFDKKIATTCAEKFLDRAKNDPAFNGKNGQASVLAEEFGRAAVESINHLQEFQAAMKRIGEILAE</sequence>
<dbReference type="Proteomes" id="UP000001307">
    <property type="component" value="Unassembled WGS sequence"/>
</dbReference>
<dbReference type="AlphaFoldDB" id="E4WYX5"/>
<name>E4WYX5_OIKDI</name>
<dbReference type="OrthoDB" id="10395976at2759"/>
<proteinExistence type="predicted"/>
<evidence type="ECO:0000313" key="1">
    <source>
        <dbReference type="EMBL" id="CBY22891.1"/>
    </source>
</evidence>
<evidence type="ECO:0000313" key="2">
    <source>
        <dbReference type="Proteomes" id="UP000001307"/>
    </source>
</evidence>
<dbReference type="InParanoid" id="E4WYX5"/>
<gene>
    <name evidence="1" type="ORF">GSOID_T00013668001</name>
</gene>
<accession>E4WYX5</accession>